<name>Q95Y16_CAEEL</name>
<dbReference type="Proteomes" id="UP000001940">
    <property type="component" value="Chromosome IV"/>
</dbReference>
<evidence type="ECO:0000313" key="2">
    <source>
        <dbReference type="EMBL" id="CCD66728.2"/>
    </source>
</evidence>
<dbReference type="InParanoid" id="Q95Y16"/>
<evidence type="ECO:0000313" key="4">
    <source>
        <dbReference type="WormBase" id="Y41D4B.15"/>
    </source>
</evidence>
<protein>
    <submittedName>
        <fullName evidence="2">CUB_2 domain-containing protein</fullName>
    </submittedName>
</protein>
<dbReference type="CTD" id="189822"/>
<accession>Q95Y16</accession>
<sequence>MNILLLSLLFLQSIKLSSGLIRLSEVTDKGTLVLAVEIGANLFLSSSDDAPLLQNIQIINKDTTKSALDLKNLGINKDGSRIGWEAIGLIILNSTNTISDAQNMTGFLYFTTLTQAQDPNFLVYSVDQRRNISSDRDDLTLVFLNQDLKMQNSQLYVPEMSSRVSGLETSATSSVSIYWNTPTENYKDPDSDDSSQQRIFSNPLQIGTVNYYFGNVEPMNIFNRVWYIRSSGKMKVQVEPKFEDPNGSATTNATTTGLVMCSYAPENLKINMISSSSSTAASTGLVVLYNVINPVVFKMDGFDFVITNKSELRNERDGTNEPVSSSFIEISSDVSIAGRFAVQYFKIEGFTFPTLSTTPETVATTKIATKSFEFLSFSVTILILALNV</sequence>
<dbReference type="WormBase" id="Y41D4B.15">
    <property type="protein sequence ID" value="CE46665"/>
    <property type="gene ID" value="WBGene00021517"/>
</dbReference>
<organism evidence="2 3">
    <name type="scientific">Caenorhabditis elegans</name>
    <dbReference type="NCBI Taxonomy" id="6239"/>
    <lineage>
        <taxon>Eukaryota</taxon>
        <taxon>Metazoa</taxon>
        <taxon>Ecdysozoa</taxon>
        <taxon>Nematoda</taxon>
        <taxon>Chromadorea</taxon>
        <taxon>Rhabditida</taxon>
        <taxon>Rhabditina</taxon>
        <taxon>Rhabditomorpha</taxon>
        <taxon>Rhabditoidea</taxon>
        <taxon>Rhabditidae</taxon>
        <taxon>Peloderinae</taxon>
        <taxon>Caenorhabditis</taxon>
    </lineage>
</organism>
<feature type="signal peptide" evidence="1">
    <location>
        <begin position="1"/>
        <end position="19"/>
    </location>
</feature>
<dbReference type="OrthoDB" id="5807757at2759"/>
<evidence type="ECO:0000256" key="1">
    <source>
        <dbReference type="SAM" id="SignalP"/>
    </source>
</evidence>
<feature type="chain" id="PRO_5004321722" evidence="1">
    <location>
        <begin position="20"/>
        <end position="388"/>
    </location>
</feature>
<dbReference type="InterPro" id="IPR005071">
    <property type="entry name" value="Glycoprotein"/>
</dbReference>
<proteinExistence type="predicted"/>
<dbReference type="OMA" id="ENDAMWM"/>
<dbReference type="UCSC" id="Y41D4B.15">
    <property type="organism name" value="c. elegans"/>
</dbReference>
<dbReference type="KEGG" id="cel:CELE_Y41D4B.15"/>
<dbReference type="PANTHER" id="PTHR21733">
    <property type="entry name" value="CUB_2 DOMAIN-CONTAINING PROTEIN-RELATED-RELATED"/>
    <property type="match status" value="1"/>
</dbReference>
<keyword evidence="3" id="KW-1185">Reference proteome</keyword>
<dbReference type="PaxDb" id="6239-Y41D4B.15"/>
<dbReference type="Bgee" id="WBGene00021517">
    <property type="expression patterns" value="Expressed in adult organism and 1 other cell type or tissue"/>
</dbReference>
<dbReference type="Pfam" id="PF03409">
    <property type="entry name" value="Glycoprotein"/>
    <property type="match status" value="1"/>
</dbReference>
<reference evidence="2 3" key="1">
    <citation type="journal article" date="1998" name="Science">
        <title>Genome sequence of the nematode C. elegans: a platform for investigating biology.</title>
        <authorList>
            <consortium name="The C. elegans sequencing consortium"/>
            <person name="Sulson J.E."/>
            <person name="Waterston R."/>
        </authorList>
    </citation>
    <scope>NUCLEOTIDE SEQUENCE [LARGE SCALE GENOMIC DNA]</scope>
    <source>
        <strain evidence="2 3">Bristol N2</strain>
    </source>
</reference>
<dbReference type="PhylomeDB" id="Q95Y16"/>
<dbReference type="PANTHER" id="PTHR21733:SF7">
    <property type="entry name" value="CUB_2 DOMAIN-CONTAINING PROTEIN-RELATED"/>
    <property type="match status" value="1"/>
</dbReference>
<dbReference type="HOGENOM" id="CLU_712194_0_0_1"/>
<dbReference type="EMBL" id="BX284604">
    <property type="protein sequence ID" value="CCD66728.2"/>
    <property type="molecule type" value="Genomic_DNA"/>
</dbReference>
<dbReference type="AGR" id="WB:WBGene00021517"/>
<evidence type="ECO:0000313" key="3">
    <source>
        <dbReference type="Proteomes" id="UP000001940"/>
    </source>
</evidence>
<dbReference type="eggNOG" id="ENOG502TJBQ">
    <property type="taxonomic scope" value="Eukaryota"/>
</dbReference>
<dbReference type="FunCoup" id="Q95Y16">
    <property type="interactions" value="237"/>
</dbReference>
<gene>
    <name evidence="2" type="ORF">CELE_Y41D4B.15</name>
    <name evidence="2 4" type="ORF">Y41D4B.15</name>
</gene>
<dbReference type="RefSeq" id="NP_500101.3">
    <property type="nucleotide sequence ID" value="NM_067700.3"/>
</dbReference>
<keyword evidence="1" id="KW-0732">Signal</keyword>
<dbReference type="AlphaFoldDB" id="Q95Y16"/>
<dbReference type="GeneID" id="189822"/>